<feature type="compositionally biased region" description="Basic and acidic residues" evidence="1">
    <location>
        <begin position="193"/>
        <end position="205"/>
    </location>
</feature>
<evidence type="ECO:0000313" key="3">
    <source>
        <dbReference type="Proteomes" id="UP000054560"/>
    </source>
</evidence>
<organism evidence="2 3">
    <name type="scientific">Sphaeroforma arctica JP610</name>
    <dbReference type="NCBI Taxonomy" id="667725"/>
    <lineage>
        <taxon>Eukaryota</taxon>
        <taxon>Ichthyosporea</taxon>
        <taxon>Ichthyophonida</taxon>
        <taxon>Sphaeroforma</taxon>
    </lineage>
</organism>
<protein>
    <submittedName>
        <fullName evidence="2">Uncharacterized protein</fullName>
    </submittedName>
</protein>
<dbReference type="EMBL" id="KQ241765">
    <property type="protein sequence ID" value="KNC84432.1"/>
    <property type="molecule type" value="Genomic_DNA"/>
</dbReference>
<dbReference type="Proteomes" id="UP000054560">
    <property type="component" value="Unassembled WGS sequence"/>
</dbReference>
<gene>
    <name evidence="2" type="ORF">SARC_03359</name>
</gene>
<feature type="compositionally biased region" description="Polar residues" evidence="1">
    <location>
        <begin position="285"/>
        <end position="299"/>
    </location>
</feature>
<feature type="region of interest" description="Disordered" evidence="1">
    <location>
        <begin position="274"/>
        <end position="333"/>
    </location>
</feature>
<keyword evidence="3" id="KW-1185">Reference proteome</keyword>
<reference evidence="2 3" key="1">
    <citation type="submission" date="2011-02" db="EMBL/GenBank/DDBJ databases">
        <title>The Genome Sequence of Sphaeroforma arctica JP610.</title>
        <authorList>
            <consortium name="The Broad Institute Genome Sequencing Platform"/>
            <person name="Russ C."/>
            <person name="Cuomo C."/>
            <person name="Young S.K."/>
            <person name="Zeng Q."/>
            <person name="Gargeya S."/>
            <person name="Alvarado L."/>
            <person name="Berlin A."/>
            <person name="Chapman S.B."/>
            <person name="Chen Z."/>
            <person name="Freedman E."/>
            <person name="Gellesch M."/>
            <person name="Goldberg J."/>
            <person name="Griggs A."/>
            <person name="Gujja S."/>
            <person name="Heilman E."/>
            <person name="Heiman D."/>
            <person name="Howarth C."/>
            <person name="Mehta T."/>
            <person name="Neiman D."/>
            <person name="Pearson M."/>
            <person name="Roberts A."/>
            <person name="Saif S."/>
            <person name="Shea T."/>
            <person name="Shenoy N."/>
            <person name="Sisk P."/>
            <person name="Stolte C."/>
            <person name="Sykes S."/>
            <person name="White J."/>
            <person name="Yandava C."/>
            <person name="Burger G."/>
            <person name="Gray M.W."/>
            <person name="Holland P.W.H."/>
            <person name="King N."/>
            <person name="Lang F.B.F."/>
            <person name="Roger A.J."/>
            <person name="Ruiz-Trillo I."/>
            <person name="Haas B."/>
            <person name="Nusbaum C."/>
            <person name="Birren B."/>
        </authorList>
    </citation>
    <scope>NUCLEOTIDE SEQUENCE [LARGE SCALE GENOMIC DNA]</scope>
    <source>
        <strain evidence="2 3">JP610</strain>
    </source>
</reference>
<dbReference type="AlphaFoldDB" id="A0A0L0G5X9"/>
<accession>A0A0L0G5X9</accession>
<feature type="compositionally biased region" description="Low complexity" evidence="1">
    <location>
        <begin position="305"/>
        <end position="318"/>
    </location>
</feature>
<sequence length="333" mass="36302">MSTRTDLTPSQQDLSYYEQALSLVEQARSYVEGVMKSRAEGATLRETVVRDALEQVLTMVHTVAEKVGGQQQIEHAVAILEARGAFGVLTEEEKALVMKSLDPDHHRGREDTSVPETVPDTLKSAVKVAKVMRANGEIPAKSADKELKGDIVVEKVCDRLENGEKFNAVEVVSREMAEPIEDRHKKSSKKAKQKELEQHVKKVDNGEAVPSIVLSPPPAAASSSPEVERESVVPKGGAPIQLENKKLKDPVTVPKASDPSTFSNIEAKYDVQAVNPDTVHIKPNMNRQTSTESTGSQGRSGDRANSSGNTSSRSPSPRRGLREKVKGIFHKSK</sequence>
<evidence type="ECO:0000313" key="2">
    <source>
        <dbReference type="EMBL" id="KNC84432.1"/>
    </source>
</evidence>
<dbReference type="RefSeq" id="XP_014158334.1">
    <property type="nucleotide sequence ID" value="XM_014302859.1"/>
</dbReference>
<feature type="region of interest" description="Disordered" evidence="1">
    <location>
        <begin position="180"/>
        <end position="261"/>
    </location>
</feature>
<feature type="compositionally biased region" description="Low complexity" evidence="1">
    <location>
        <begin position="208"/>
        <end position="225"/>
    </location>
</feature>
<proteinExistence type="predicted"/>
<name>A0A0L0G5X9_9EUKA</name>
<evidence type="ECO:0000256" key="1">
    <source>
        <dbReference type="SAM" id="MobiDB-lite"/>
    </source>
</evidence>
<dbReference type="GeneID" id="25903863"/>